<reference evidence="2" key="1">
    <citation type="submission" date="2021-01" db="EMBL/GenBank/DDBJ databases">
        <authorList>
            <person name="Corre E."/>
            <person name="Pelletier E."/>
            <person name="Niang G."/>
            <person name="Scheremetjew M."/>
            <person name="Finn R."/>
            <person name="Kale V."/>
            <person name="Holt S."/>
            <person name="Cochrane G."/>
            <person name="Meng A."/>
            <person name="Brown T."/>
            <person name="Cohen L."/>
        </authorList>
    </citation>
    <scope>NUCLEOTIDE SEQUENCE</scope>
    <source>
        <strain evidence="2">Isolate 1302-5</strain>
    </source>
</reference>
<evidence type="ECO:0000313" key="2">
    <source>
        <dbReference type="EMBL" id="CAE2273872.1"/>
    </source>
</evidence>
<sequence>MKFSQLNIIVDFFFGGPGAAEPPNSADVARRDTFPFANPANNFRATKSLEKGNRSRASRASTKSNRSRARALKKRKSNARTSGLQDFNSMWDDSNPVMVQGRTIRTWSFPSRDVEAVQVLMKTDGRPLSADVDLWQGPDNNPQKISIYIEDASLRPFTAAIATPKGQNTVAIQNSGQMEFPLAASVATKDFDDLLGAIEDLYEMSIAETVQGGAVKTYSFSPSVRSVHVLLKTSGRPLNARVELLQGPNNNKQVMELYSDNGTERPFLALIATPGLGNVVRIKNIAPLEFPLLAIVEPLIVDTDRRYEDFIAEGGNIRESGLFSNGLPL</sequence>
<feature type="compositionally biased region" description="Basic residues" evidence="1">
    <location>
        <begin position="65"/>
        <end position="78"/>
    </location>
</feature>
<accession>A0A7S4JTI1</accession>
<organism evidence="2">
    <name type="scientific">Odontella aurita</name>
    <dbReference type="NCBI Taxonomy" id="265563"/>
    <lineage>
        <taxon>Eukaryota</taxon>
        <taxon>Sar</taxon>
        <taxon>Stramenopiles</taxon>
        <taxon>Ochrophyta</taxon>
        <taxon>Bacillariophyta</taxon>
        <taxon>Mediophyceae</taxon>
        <taxon>Biddulphiophycidae</taxon>
        <taxon>Eupodiscales</taxon>
        <taxon>Odontellaceae</taxon>
        <taxon>Odontella</taxon>
    </lineage>
</organism>
<gene>
    <name evidence="2" type="ORF">OAUR00152_LOCUS33677</name>
</gene>
<evidence type="ECO:0000256" key="1">
    <source>
        <dbReference type="SAM" id="MobiDB-lite"/>
    </source>
</evidence>
<feature type="region of interest" description="Disordered" evidence="1">
    <location>
        <begin position="49"/>
        <end position="87"/>
    </location>
</feature>
<proteinExistence type="predicted"/>
<protein>
    <submittedName>
        <fullName evidence="2">Uncharacterized protein</fullName>
    </submittedName>
</protein>
<dbReference type="Pfam" id="PF25192">
    <property type="entry name" value="DiatomPyrShell"/>
    <property type="match status" value="1"/>
</dbReference>
<dbReference type="EMBL" id="HBKQ01048752">
    <property type="protein sequence ID" value="CAE2273872.1"/>
    <property type="molecule type" value="Transcribed_RNA"/>
</dbReference>
<dbReference type="AlphaFoldDB" id="A0A7S4JTI1"/>
<dbReference type="InterPro" id="IPR057491">
    <property type="entry name" value="DiatomPyrShell"/>
</dbReference>
<name>A0A7S4JTI1_9STRA</name>